<dbReference type="GO" id="GO:0016020">
    <property type="term" value="C:membrane"/>
    <property type="evidence" value="ECO:0007669"/>
    <property type="project" value="UniProtKB-SubCell"/>
</dbReference>
<evidence type="ECO:0000256" key="6">
    <source>
        <dbReference type="SAM" id="Phobius"/>
    </source>
</evidence>
<feature type="transmembrane region" description="Helical" evidence="6">
    <location>
        <begin position="198"/>
        <end position="217"/>
    </location>
</feature>
<dbReference type="Proteomes" id="UP000038010">
    <property type="component" value="Unassembled WGS sequence"/>
</dbReference>
<comment type="caution">
    <text evidence="8">The sequence shown here is derived from an EMBL/GenBank/DDBJ whole genome shotgun (WGS) entry which is preliminary data.</text>
</comment>
<protein>
    <recommendedName>
        <fullName evidence="7">Rhodopsin domain-containing protein</fullName>
    </recommendedName>
</protein>
<keyword evidence="2 6" id="KW-0812">Transmembrane</keyword>
<feature type="transmembrane region" description="Helical" evidence="6">
    <location>
        <begin position="142"/>
        <end position="168"/>
    </location>
</feature>
<evidence type="ECO:0000313" key="9">
    <source>
        <dbReference type="Proteomes" id="UP000038010"/>
    </source>
</evidence>
<proteinExistence type="inferred from homology"/>
<dbReference type="Pfam" id="PF20684">
    <property type="entry name" value="Fung_rhodopsin"/>
    <property type="match status" value="1"/>
</dbReference>
<dbReference type="InterPro" id="IPR052337">
    <property type="entry name" value="SAT4-like"/>
</dbReference>
<gene>
    <name evidence="8" type="ORF">AB675_9777</name>
</gene>
<keyword evidence="9" id="KW-1185">Reference proteome</keyword>
<dbReference type="InterPro" id="IPR049326">
    <property type="entry name" value="Rhodopsin_dom_fungi"/>
</dbReference>
<evidence type="ECO:0000256" key="5">
    <source>
        <dbReference type="ARBA" id="ARBA00038359"/>
    </source>
</evidence>
<organism evidence="8 9">
    <name type="scientific">Cyphellophora attinorum</name>
    <dbReference type="NCBI Taxonomy" id="1664694"/>
    <lineage>
        <taxon>Eukaryota</taxon>
        <taxon>Fungi</taxon>
        <taxon>Dikarya</taxon>
        <taxon>Ascomycota</taxon>
        <taxon>Pezizomycotina</taxon>
        <taxon>Eurotiomycetes</taxon>
        <taxon>Chaetothyriomycetidae</taxon>
        <taxon>Chaetothyriales</taxon>
        <taxon>Cyphellophoraceae</taxon>
        <taxon>Cyphellophora</taxon>
    </lineage>
</organism>
<feature type="transmembrane region" description="Helical" evidence="6">
    <location>
        <begin position="29"/>
        <end position="51"/>
    </location>
</feature>
<dbReference type="PANTHER" id="PTHR33048:SF129">
    <property type="entry name" value="INTEGRAL MEMBRANE PROTEIN-RELATED"/>
    <property type="match status" value="1"/>
</dbReference>
<sequence>MPDVLRPPAEIRASWPKPNYVNPETHGPGLMICASLLSGIAILVVSARLYARFFITRAPGLDDLLIVLALIFGVALSVLVMLGNQIYYNGYHVWDIPIESAVPHRINIWVAQVCYTLALSFIKISILLFYKRLSVSFTKPFLIAVWVGIAYNIIYCIGFILLLCLLYRPLPAYWLSFDPVYYLKGDFEQGSEQLAEPLSAYFSVIGDLYSVVLPLVLISKLSLPRRQKYALNGLFSLGLLVVMFGSVRSYYMYRVVNVDWDFTWTLWKIWVWGEFEMWFGVYCASAPALKPFFKRWWSGLQTYRSNNRSGVSSSAKDRQVYVVRSDGRGGLGKVERHWVRNSARYFVPQQVGNYSEISSNRTAAQHNLDADGSVGILKSVDVDIERCATGTSWLDMEQSRPVTLDVMNGNGKRI</sequence>
<name>A0A0N0NP81_9EURO</name>
<dbReference type="OrthoDB" id="5329176at2759"/>
<dbReference type="EMBL" id="LFJN01000007">
    <property type="protein sequence ID" value="KPI42418.1"/>
    <property type="molecule type" value="Genomic_DNA"/>
</dbReference>
<accession>A0A0N0NP81</accession>
<comment type="similarity">
    <text evidence="5">Belongs to the SAT4 family.</text>
</comment>
<evidence type="ECO:0000256" key="4">
    <source>
        <dbReference type="ARBA" id="ARBA00023136"/>
    </source>
</evidence>
<evidence type="ECO:0000256" key="2">
    <source>
        <dbReference type="ARBA" id="ARBA00022692"/>
    </source>
</evidence>
<feature type="transmembrane region" description="Helical" evidence="6">
    <location>
        <begin position="108"/>
        <end position="130"/>
    </location>
</feature>
<dbReference type="STRING" id="1664694.A0A0N0NP81"/>
<evidence type="ECO:0000313" key="8">
    <source>
        <dbReference type="EMBL" id="KPI42418.1"/>
    </source>
</evidence>
<comment type="subcellular location">
    <subcellularLocation>
        <location evidence="1">Membrane</location>
        <topology evidence="1">Multi-pass membrane protein</topology>
    </subcellularLocation>
</comment>
<evidence type="ECO:0000256" key="1">
    <source>
        <dbReference type="ARBA" id="ARBA00004141"/>
    </source>
</evidence>
<feature type="transmembrane region" description="Helical" evidence="6">
    <location>
        <begin position="63"/>
        <end position="88"/>
    </location>
</feature>
<dbReference type="GeneID" id="28742221"/>
<keyword evidence="4 6" id="KW-0472">Membrane</keyword>
<keyword evidence="3 6" id="KW-1133">Transmembrane helix</keyword>
<dbReference type="VEuPathDB" id="FungiDB:AB675_9777"/>
<reference evidence="8 9" key="1">
    <citation type="submission" date="2015-06" db="EMBL/GenBank/DDBJ databases">
        <title>Draft genome of the ant-associated black yeast Phialophora attae CBS 131958.</title>
        <authorList>
            <person name="Moreno L.F."/>
            <person name="Stielow B.J."/>
            <person name="de Hoog S."/>
            <person name="Vicente V.A."/>
            <person name="Weiss V.A."/>
            <person name="de Vries M."/>
            <person name="Cruz L.M."/>
            <person name="Souza E.M."/>
        </authorList>
    </citation>
    <scope>NUCLEOTIDE SEQUENCE [LARGE SCALE GENOMIC DNA]</scope>
    <source>
        <strain evidence="8 9">CBS 131958</strain>
    </source>
</reference>
<dbReference type="AlphaFoldDB" id="A0A0N0NP81"/>
<feature type="domain" description="Rhodopsin" evidence="7">
    <location>
        <begin position="47"/>
        <end position="295"/>
    </location>
</feature>
<evidence type="ECO:0000259" key="7">
    <source>
        <dbReference type="Pfam" id="PF20684"/>
    </source>
</evidence>
<dbReference type="PANTHER" id="PTHR33048">
    <property type="entry name" value="PTH11-LIKE INTEGRAL MEMBRANE PROTEIN (AFU_ORTHOLOGUE AFUA_5G11245)"/>
    <property type="match status" value="1"/>
</dbReference>
<feature type="transmembrane region" description="Helical" evidence="6">
    <location>
        <begin position="229"/>
        <end position="249"/>
    </location>
</feature>
<dbReference type="RefSeq" id="XP_018002381.1">
    <property type="nucleotide sequence ID" value="XM_018150341.1"/>
</dbReference>
<evidence type="ECO:0000256" key="3">
    <source>
        <dbReference type="ARBA" id="ARBA00022989"/>
    </source>
</evidence>